<dbReference type="AlphaFoldDB" id="A0A2T3HWG4"/>
<dbReference type="InterPro" id="IPR018973">
    <property type="entry name" value="MZB"/>
</dbReference>
<dbReference type="OrthoDB" id="9134227at2"/>
<sequence>MADSNRAYRSSQLISPFGPGSIIELGDESLSLADPIYWPKKLEEIKLERLSSEAGVWALKKPPVIKNKRDEAGPHNALMTVRFPKWMFCPRCKRMELWKKETGHLNSDGIPVCANNLCKQKVLAPMRFVAACKKGHLQDIPWVYWAHKNSRQNTCENPELYFLSNPELGSGLDALYVECKNPECGSKNSLKEIMSQTGLAGVKCNDTQPWEYKDPAERQCDEPLHVLQRGASNLYYSIVRSALDIPHSEKSSGNQIYLKIKESNDFESLMTALSDGKERVINAYIEEIAEEFDLTEEQVLNAVTGKEKEQRTFKVPKDEDLRVAEWAILSSPDIASKETKTFKAKVADWVNYPTFGFDSVIKRVVLLDKLREVRAFCGFERVSPSDNIVSPKTALENRSWLPATEVYGEGIFIEMDNSVINSWEQHIPQELKLRIEKLKKHHTDLSSTYLPVPNVKFLVLHTLAHLLIRQLSFESGYSSSSLRERIYADDDQAGLLIYTADGDSEGSLGGLVQQGEAHRLFPAILAALETAYWCSNDPVCSEKQELGIMGLNQAACHSCTIISETSCENNNLLLDRKILIGTDNYEGLFTKIINNAQQEFS</sequence>
<dbReference type="NCBIfam" id="NF038324">
    <property type="entry name" value="DrmB_fam"/>
    <property type="match status" value="1"/>
</dbReference>
<dbReference type="Proteomes" id="UP000241858">
    <property type="component" value="Unassembled WGS sequence"/>
</dbReference>
<name>A0A2T3HWG4_9GAMM</name>
<evidence type="ECO:0000313" key="2">
    <source>
        <dbReference type="EMBL" id="PSU03231.1"/>
    </source>
</evidence>
<evidence type="ECO:0000313" key="3">
    <source>
        <dbReference type="Proteomes" id="UP000241858"/>
    </source>
</evidence>
<evidence type="ECO:0000259" key="1">
    <source>
        <dbReference type="Pfam" id="PF09369"/>
    </source>
</evidence>
<dbReference type="Pfam" id="PF09369">
    <property type="entry name" value="MZB"/>
    <property type="match status" value="1"/>
</dbReference>
<feature type="domain" description="MrfA-like Zn-binding" evidence="1">
    <location>
        <begin position="463"/>
        <end position="560"/>
    </location>
</feature>
<accession>A0A2T3HWG4</accession>
<dbReference type="InterPro" id="IPR047721">
    <property type="entry name" value="DrmB"/>
</dbReference>
<comment type="caution">
    <text evidence="2">The sequence shown here is derived from an EMBL/GenBank/DDBJ whole genome shotgun (WGS) entry which is preliminary data.</text>
</comment>
<proteinExistence type="predicted"/>
<dbReference type="EMBL" id="PYLY01000025">
    <property type="protein sequence ID" value="PSU03231.1"/>
    <property type="molecule type" value="Genomic_DNA"/>
</dbReference>
<organism evidence="2 3">
    <name type="scientific">Photobacterium aquimaris</name>
    <dbReference type="NCBI Taxonomy" id="512643"/>
    <lineage>
        <taxon>Bacteria</taxon>
        <taxon>Pseudomonadati</taxon>
        <taxon>Pseudomonadota</taxon>
        <taxon>Gammaproteobacteria</taxon>
        <taxon>Vibrionales</taxon>
        <taxon>Vibrionaceae</taxon>
        <taxon>Photobacterium</taxon>
    </lineage>
</organism>
<reference evidence="2 3" key="1">
    <citation type="submission" date="2018-03" db="EMBL/GenBank/DDBJ databases">
        <title>Whole genome sequencing of Histamine producing bacteria.</title>
        <authorList>
            <person name="Butler K."/>
        </authorList>
    </citation>
    <scope>NUCLEOTIDE SEQUENCE [LARGE SCALE GENOMIC DNA]</scope>
    <source>
        <strain evidence="2 3">DSM 23343</strain>
    </source>
</reference>
<dbReference type="RefSeq" id="WP_060996914.1">
    <property type="nucleotide sequence ID" value="NZ_LNQZ01000002.1"/>
</dbReference>
<gene>
    <name evidence="2" type="ORF">C0W81_12530</name>
</gene>
<protein>
    <submittedName>
        <fullName evidence="2">DUF1998 domain-containing protein</fullName>
    </submittedName>
</protein>